<name>A0A1W6DY31_9CAUD</name>
<reference evidence="3 4" key="1">
    <citation type="submission" date="2017-04" db="EMBL/GenBank/DDBJ databases">
        <title>Complete genome sequence and characterization of temperature-dependent bacteriophage phiA8-29 infecting Aeromonas.</title>
        <authorList>
            <person name="He Y."/>
            <person name="Yang H."/>
        </authorList>
    </citation>
    <scope>NUCLEOTIDE SEQUENCE [LARGE SCALE GENOMIC DNA]</scope>
</reference>
<dbReference type="Pfam" id="PF09374">
    <property type="entry name" value="PG_binding_3"/>
    <property type="match status" value="1"/>
</dbReference>
<accession>A0A1W6DY31</accession>
<dbReference type="Gene3D" id="1.20.141.10">
    <property type="entry name" value="Chitosanase, subunit A, domain 1"/>
    <property type="match status" value="1"/>
</dbReference>
<feature type="domain" description="TtsA-like Glycoside hydrolase family 108" evidence="1">
    <location>
        <begin position="19"/>
        <end position="101"/>
    </location>
</feature>
<organism evidence="3 4">
    <name type="scientific">Aeromonas phage phiA8-29</name>
    <dbReference type="NCBI Taxonomy" id="1978922"/>
    <lineage>
        <taxon>Viruses</taxon>
        <taxon>Duplodnaviria</taxon>
        <taxon>Heunggongvirae</taxon>
        <taxon>Uroviricota</taxon>
        <taxon>Caudoviricetes</taxon>
        <taxon>Pantevenvirales</taxon>
        <taxon>Ackermannviridae</taxon>
        <taxon>Tedavirus</taxon>
        <taxon>Tedavirus A829</taxon>
    </lineage>
</organism>
<keyword evidence="4" id="KW-1185">Reference proteome</keyword>
<proteinExistence type="predicted"/>
<dbReference type="Proteomes" id="UP000221506">
    <property type="component" value="Segment"/>
</dbReference>
<evidence type="ECO:0000259" key="1">
    <source>
        <dbReference type="Pfam" id="PF05838"/>
    </source>
</evidence>
<evidence type="ECO:0000259" key="2">
    <source>
        <dbReference type="Pfam" id="PF09374"/>
    </source>
</evidence>
<protein>
    <submittedName>
        <fullName evidence="3">Endolysin</fullName>
    </submittedName>
</protein>
<sequence>MSDLIPFNSLPATAQAIIKHTVSIEGGYVNDPNDSGGATKYGVTEKKARQYGYTGDMRDLPIDFAYAIAAHEFWFGAKMDQVAQISWEVAEEMFDTGYNCGPGSAWKIAQRMLNLMNRQGADWPDIVADGIPGPKTFSALEAAVKRRGALHVYKCFNAGQCAYYIDLAERRPKDEAFFNGWISARVDVTPKVVK</sequence>
<dbReference type="SUPFAM" id="SSF53955">
    <property type="entry name" value="Lysozyme-like"/>
    <property type="match status" value="1"/>
</dbReference>
<evidence type="ECO:0000313" key="4">
    <source>
        <dbReference type="Proteomes" id="UP000221506"/>
    </source>
</evidence>
<gene>
    <name evidence="3" type="ORF">phiA829_023</name>
</gene>
<dbReference type="EMBL" id="KY914485">
    <property type="protein sequence ID" value="ARK07843.1"/>
    <property type="molecule type" value="Genomic_DNA"/>
</dbReference>
<evidence type="ECO:0000313" key="3">
    <source>
        <dbReference type="EMBL" id="ARK07843.1"/>
    </source>
</evidence>
<dbReference type="SMR" id="A0A1W6DY31"/>
<dbReference type="Pfam" id="PF05838">
    <property type="entry name" value="Glyco_hydro_108"/>
    <property type="match status" value="1"/>
</dbReference>
<dbReference type="CDD" id="cd13926">
    <property type="entry name" value="N-acetylmuramidase_GH108"/>
    <property type="match status" value="1"/>
</dbReference>
<dbReference type="InterPro" id="IPR018537">
    <property type="entry name" value="Peptidoglycan-bd_3"/>
</dbReference>
<dbReference type="InterPro" id="IPR008565">
    <property type="entry name" value="TtsA-like_GH18_dom"/>
</dbReference>
<feature type="domain" description="Peptidoglycan binding" evidence="2">
    <location>
        <begin position="105"/>
        <end position="186"/>
    </location>
</feature>
<dbReference type="InterPro" id="IPR023346">
    <property type="entry name" value="Lysozyme-like_dom_sf"/>
</dbReference>